<feature type="domain" description="Ppx/GppA phosphatase N-terminal" evidence="3">
    <location>
        <begin position="23"/>
        <end position="110"/>
    </location>
</feature>
<evidence type="ECO:0000256" key="1">
    <source>
        <dbReference type="ARBA" id="ARBA00007125"/>
    </source>
</evidence>
<dbReference type="EMBL" id="JAGEOJ010000011">
    <property type="protein sequence ID" value="MBO2450886.1"/>
    <property type="molecule type" value="Genomic_DNA"/>
</dbReference>
<dbReference type="PANTHER" id="PTHR30005:SF0">
    <property type="entry name" value="RETROGRADE REGULATION PROTEIN 2"/>
    <property type="match status" value="1"/>
</dbReference>
<comment type="similarity">
    <text evidence="1">Belongs to the GppA/Ppx family.</text>
</comment>
<proteinExistence type="inferred from homology"/>
<accession>A0A939PLR7</accession>
<sequence length="130" mass="13614">MADLTPGRPPEPYQVVNVPARPAEATDRQGLIGAAAVARLIKAVREAVAATAENGAEELIAFATAAVRDAANGPEVIAEVWAATGVALDFMDGEKEAHLTFCVARSQYRERQARPAEPDRPGSAPSLLPA</sequence>
<gene>
    <name evidence="4" type="ORF">J4573_27580</name>
</gene>
<dbReference type="Gene3D" id="3.30.420.40">
    <property type="match status" value="1"/>
</dbReference>
<dbReference type="InterPro" id="IPR043129">
    <property type="entry name" value="ATPase_NBD"/>
</dbReference>
<name>A0A939PLR7_9ACTN</name>
<feature type="region of interest" description="Disordered" evidence="2">
    <location>
        <begin position="108"/>
        <end position="130"/>
    </location>
</feature>
<dbReference type="RefSeq" id="WP_208258760.1">
    <property type="nucleotide sequence ID" value="NZ_JAGEOJ010000011.1"/>
</dbReference>
<dbReference type="Proteomes" id="UP000669179">
    <property type="component" value="Unassembled WGS sequence"/>
</dbReference>
<keyword evidence="5" id="KW-1185">Reference proteome</keyword>
<evidence type="ECO:0000256" key="2">
    <source>
        <dbReference type="SAM" id="MobiDB-lite"/>
    </source>
</evidence>
<reference evidence="4" key="1">
    <citation type="submission" date="2021-03" db="EMBL/GenBank/DDBJ databases">
        <authorList>
            <person name="Kanchanasin P."/>
            <person name="Saeng-In P."/>
            <person name="Phongsopitanun W."/>
            <person name="Yuki M."/>
            <person name="Kudo T."/>
            <person name="Ohkuma M."/>
            <person name="Tanasupawat S."/>
        </authorList>
    </citation>
    <scope>NUCLEOTIDE SEQUENCE</scope>
    <source>
        <strain evidence="4">GKU 128</strain>
    </source>
</reference>
<dbReference type="PANTHER" id="PTHR30005">
    <property type="entry name" value="EXOPOLYPHOSPHATASE"/>
    <property type="match status" value="1"/>
</dbReference>
<dbReference type="InterPro" id="IPR050273">
    <property type="entry name" value="GppA/Ppx_hydrolase"/>
</dbReference>
<dbReference type="SUPFAM" id="SSF53067">
    <property type="entry name" value="Actin-like ATPase domain"/>
    <property type="match status" value="1"/>
</dbReference>
<protein>
    <recommendedName>
        <fullName evidence="3">Ppx/GppA phosphatase N-terminal domain-containing protein</fullName>
    </recommendedName>
</protein>
<evidence type="ECO:0000259" key="3">
    <source>
        <dbReference type="Pfam" id="PF02541"/>
    </source>
</evidence>
<dbReference type="InterPro" id="IPR003695">
    <property type="entry name" value="Ppx_GppA_N"/>
</dbReference>
<dbReference type="GO" id="GO:0016462">
    <property type="term" value="F:pyrophosphatase activity"/>
    <property type="evidence" value="ECO:0007669"/>
    <property type="project" value="TreeGrafter"/>
</dbReference>
<comment type="caution">
    <text evidence="4">The sequence shown here is derived from an EMBL/GenBank/DDBJ whole genome shotgun (WGS) entry which is preliminary data.</text>
</comment>
<organism evidence="4 5">
    <name type="scientific">Actinomadura barringtoniae</name>
    <dbReference type="NCBI Taxonomy" id="1427535"/>
    <lineage>
        <taxon>Bacteria</taxon>
        <taxon>Bacillati</taxon>
        <taxon>Actinomycetota</taxon>
        <taxon>Actinomycetes</taxon>
        <taxon>Streptosporangiales</taxon>
        <taxon>Thermomonosporaceae</taxon>
        <taxon>Actinomadura</taxon>
    </lineage>
</organism>
<feature type="compositionally biased region" description="Basic and acidic residues" evidence="2">
    <location>
        <begin position="108"/>
        <end position="120"/>
    </location>
</feature>
<evidence type="ECO:0000313" key="5">
    <source>
        <dbReference type="Proteomes" id="UP000669179"/>
    </source>
</evidence>
<dbReference type="Pfam" id="PF02541">
    <property type="entry name" value="Ppx-GppA"/>
    <property type="match status" value="1"/>
</dbReference>
<evidence type="ECO:0000313" key="4">
    <source>
        <dbReference type="EMBL" id="MBO2450886.1"/>
    </source>
</evidence>
<dbReference type="AlphaFoldDB" id="A0A939PLR7"/>